<dbReference type="EMBL" id="BKCJ011779094">
    <property type="protein sequence ID" value="GFD52187.1"/>
    <property type="molecule type" value="Genomic_DNA"/>
</dbReference>
<proteinExistence type="predicted"/>
<protein>
    <submittedName>
        <fullName evidence="1">Uncharacterized protein</fullName>
    </submittedName>
</protein>
<gene>
    <name evidence="1" type="ORF">Tci_924156</name>
</gene>
<feature type="non-terminal residue" evidence="1">
    <location>
        <position position="1"/>
    </location>
</feature>
<name>A0A699WXE2_TANCI</name>
<sequence length="77" mass="8327">RRFAAHPEVRSASGMGGNDADGGSLILELKVDRQCVRASEACRIERILSHSVRIKAVRFIGDIGSFGDELDILCDAV</sequence>
<dbReference type="AlphaFoldDB" id="A0A699WXE2"/>
<accession>A0A699WXE2</accession>
<evidence type="ECO:0000313" key="1">
    <source>
        <dbReference type="EMBL" id="GFD52187.1"/>
    </source>
</evidence>
<comment type="caution">
    <text evidence="1">The sequence shown here is derived from an EMBL/GenBank/DDBJ whole genome shotgun (WGS) entry which is preliminary data.</text>
</comment>
<reference evidence="1" key="1">
    <citation type="journal article" date="2019" name="Sci. Rep.">
        <title>Draft genome of Tanacetum cinerariifolium, the natural source of mosquito coil.</title>
        <authorList>
            <person name="Yamashiro T."/>
            <person name="Shiraishi A."/>
            <person name="Satake H."/>
            <person name="Nakayama K."/>
        </authorList>
    </citation>
    <scope>NUCLEOTIDE SEQUENCE</scope>
</reference>
<organism evidence="1">
    <name type="scientific">Tanacetum cinerariifolium</name>
    <name type="common">Dalmatian daisy</name>
    <name type="synonym">Chrysanthemum cinerariifolium</name>
    <dbReference type="NCBI Taxonomy" id="118510"/>
    <lineage>
        <taxon>Eukaryota</taxon>
        <taxon>Viridiplantae</taxon>
        <taxon>Streptophyta</taxon>
        <taxon>Embryophyta</taxon>
        <taxon>Tracheophyta</taxon>
        <taxon>Spermatophyta</taxon>
        <taxon>Magnoliopsida</taxon>
        <taxon>eudicotyledons</taxon>
        <taxon>Gunneridae</taxon>
        <taxon>Pentapetalae</taxon>
        <taxon>asterids</taxon>
        <taxon>campanulids</taxon>
        <taxon>Asterales</taxon>
        <taxon>Asteraceae</taxon>
        <taxon>Asteroideae</taxon>
        <taxon>Anthemideae</taxon>
        <taxon>Anthemidinae</taxon>
        <taxon>Tanacetum</taxon>
    </lineage>
</organism>